<reference evidence="6" key="1">
    <citation type="submission" date="2013-08" db="EMBL/GenBank/DDBJ databases">
        <authorList>
            <person name="Mendez C."/>
            <person name="Richter M."/>
            <person name="Ferrer M."/>
            <person name="Sanchez J."/>
        </authorList>
    </citation>
    <scope>NUCLEOTIDE SEQUENCE</scope>
</reference>
<name>T1B733_9ZZZZ</name>
<keyword evidence="2" id="KW-0378">Hydrolase</keyword>
<dbReference type="SUPFAM" id="SSF52540">
    <property type="entry name" value="P-loop containing nucleoside triphosphate hydrolases"/>
    <property type="match status" value="1"/>
</dbReference>
<evidence type="ECO:0000259" key="5">
    <source>
        <dbReference type="PROSITE" id="PS51192"/>
    </source>
</evidence>
<feature type="domain" description="Helicase ATP-binding" evidence="5">
    <location>
        <begin position="35"/>
        <end position="150"/>
    </location>
</feature>
<evidence type="ECO:0000256" key="4">
    <source>
        <dbReference type="ARBA" id="ARBA00022840"/>
    </source>
</evidence>
<accession>T1B733</accession>
<dbReference type="AlphaFoldDB" id="T1B733"/>
<dbReference type="PANTHER" id="PTHR18934:SF99">
    <property type="entry name" value="ATP-DEPENDENT RNA HELICASE DHX37-RELATED"/>
    <property type="match status" value="1"/>
</dbReference>
<dbReference type="EMBL" id="AUZX01010209">
    <property type="protein sequence ID" value="EQD48809.1"/>
    <property type="molecule type" value="Genomic_DNA"/>
</dbReference>
<dbReference type="GO" id="GO:0004386">
    <property type="term" value="F:helicase activity"/>
    <property type="evidence" value="ECO:0007669"/>
    <property type="project" value="UniProtKB-KW"/>
</dbReference>
<dbReference type="Pfam" id="PF00270">
    <property type="entry name" value="DEAD"/>
    <property type="match status" value="1"/>
</dbReference>
<keyword evidence="1" id="KW-0547">Nucleotide-binding</keyword>
<dbReference type="GO" id="GO:0005524">
    <property type="term" value="F:ATP binding"/>
    <property type="evidence" value="ECO:0007669"/>
    <property type="project" value="UniProtKB-KW"/>
</dbReference>
<evidence type="ECO:0000313" key="6">
    <source>
        <dbReference type="EMBL" id="EQD48809.1"/>
    </source>
</evidence>
<evidence type="ECO:0000256" key="1">
    <source>
        <dbReference type="ARBA" id="ARBA00022741"/>
    </source>
</evidence>
<feature type="non-terminal residue" evidence="6">
    <location>
        <position position="150"/>
    </location>
</feature>
<keyword evidence="4" id="KW-0067">ATP-binding</keyword>
<evidence type="ECO:0000256" key="2">
    <source>
        <dbReference type="ARBA" id="ARBA00022801"/>
    </source>
</evidence>
<reference evidence="6" key="2">
    <citation type="journal article" date="2014" name="ISME J.">
        <title>Microbial stratification in low pH oxic and suboxic macroscopic growths along an acid mine drainage.</title>
        <authorList>
            <person name="Mendez-Garcia C."/>
            <person name="Mesa V."/>
            <person name="Sprenger R.R."/>
            <person name="Richter M."/>
            <person name="Diez M.S."/>
            <person name="Solano J."/>
            <person name="Bargiela R."/>
            <person name="Golyshina O.V."/>
            <person name="Manteca A."/>
            <person name="Ramos J.L."/>
            <person name="Gallego J.R."/>
            <person name="Llorente I."/>
            <person name="Martins Dos Santos V.A."/>
            <person name="Jensen O.N."/>
            <person name="Pelaez A.I."/>
            <person name="Sanchez J."/>
            <person name="Ferrer M."/>
        </authorList>
    </citation>
    <scope>NUCLEOTIDE SEQUENCE</scope>
</reference>
<dbReference type="InterPro" id="IPR027417">
    <property type="entry name" value="P-loop_NTPase"/>
</dbReference>
<dbReference type="Gene3D" id="3.40.50.300">
    <property type="entry name" value="P-loop containing nucleotide triphosphate hydrolases"/>
    <property type="match status" value="1"/>
</dbReference>
<dbReference type="GO" id="GO:0003723">
    <property type="term" value="F:RNA binding"/>
    <property type="evidence" value="ECO:0007669"/>
    <property type="project" value="TreeGrafter"/>
</dbReference>
<organism evidence="6">
    <name type="scientific">mine drainage metagenome</name>
    <dbReference type="NCBI Taxonomy" id="410659"/>
    <lineage>
        <taxon>unclassified sequences</taxon>
        <taxon>metagenomes</taxon>
        <taxon>ecological metagenomes</taxon>
    </lineage>
</organism>
<gene>
    <name evidence="6" type="ORF">B1A_13915</name>
</gene>
<dbReference type="InterPro" id="IPR011545">
    <property type="entry name" value="DEAD/DEAH_box_helicase_dom"/>
</dbReference>
<proteinExistence type="predicted"/>
<sequence length="150" mass="16178">MEVRTRASRTPTPALPIRLDYDPALPISAHRREILAALAGDPVIIVCGATGSGKSTQLPKLCLEAGRASAGLIGHTQPRRIAARALATRLAEELGTTVGGAVGYQVRFTDRTGPGARVKLMTDGILLKELESDRELRRYDTLIIDEAHER</sequence>
<keyword evidence="3 6" id="KW-0347">Helicase</keyword>
<dbReference type="PANTHER" id="PTHR18934">
    <property type="entry name" value="ATP-DEPENDENT RNA HELICASE"/>
    <property type="match status" value="1"/>
</dbReference>
<evidence type="ECO:0000256" key="3">
    <source>
        <dbReference type="ARBA" id="ARBA00022806"/>
    </source>
</evidence>
<dbReference type="PROSITE" id="PS51192">
    <property type="entry name" value="HELICASE_ATP_BIND_1"/>
    <property type="match status" value="1"/>
</dbReference>
<protein>
    <submittedName>
        <fullName evidence="6">ATP-dependent helicase HrpA</fullName>
    </submittedName>
</protein>
<comment type="caution">
    <text evidence="6">The sequence shown here is derived from an EMBL/GenBank/DDBJ whole genome shotgun (WGS) entry which is preliminary data.</text>
</comment>
<dbReference type="GO" id="GO:0016787">
    <property type="term" value="F:hydrolase activity"/>
    <property type="evidence" value="ECO:0007669"/>
    <property type="project" value="UniProtKB-KW"/>
</dbReference>
<dbReference type="InterPro" id="IPR014001">
    <property type="entry name" value="Helicase_ATP-bd"/>
</dbReference>